<proteinExistence type="predicted"/>
<reference evidence="1 2" key="1">
    <citation type="journal article" date="2018" name="Mol. Biol. Evol.">
        <title>Broad Genomic Sampling Reveals a Smut Pathogenic Ancestry of the Fungal Clade Ustilaginomycotina.</title>
        <authorList>
            <person name="Kijpornyongpan T."/>
            <person name="Mondo S.J."/>
            <person name="Barry K."/>
            <person name="Sandor L."/>
            <person name="Lee J."/>
            <person name="Lipzen A."/>
            <person name="Pangilinan J."/>
            <person name="LaButti K."/>
            <person name="Hainaut M."/>
            <person name="Henrissat B."/>
            <person name="Grigoriev I.V."/>
            <person name="Spatafora J.W."/>
            <person name="Aime M.C."/>
        </authorList>
    </citation>
    <scope>NUCLEOTIDE SEQUENCE [LARGE SCALE GENOMIC DNA]</scope>
    <source>
        <strain evidence="1 2">SA 807</strain>
    </source>
</reference>
<organism evidence="1 2">
    <name type="scientific">Violaceomyces palustris</name>
    <dbReference type="NCBI Taxonomy" id="1673888"/>
    <lineage>
        <taxon>Eukaryota</taxon>
        <taxon>Fungi</taxon>
        <taxon>Dikarya</taxon>
        <taxon>Basidiomycota</taxon>
        <taxon>Ustilaginomycotina</taxon>
        <taxon>Ustilaginomycetes</taxon>
        <taxon>Violaceomycetales</taxon>
        <taxon>Violaceomycetaceae</taxon>
        <taxon>Violaceomyces</taxon>
    </lineage>
</organism>
<evidence type="ECO:0000313" key="1">
    <source>
        <dbReference type="EMBL" id="PWN50538.1"/>
    </source>
</evidence>
<evidence type="ECO:0000313" key="2">
    <source>
        <dbReference type="Proteomes" id="UP000245626"/>
    </source>
</evidence>
<dbReference type="EMBL" id="KZ819921">
    <property type="protein sequence ID" value="PWN50538.1"/>
    <property type="molecule type" value="Genomic_DNA"/>
</dbReference>
<keyword evidence="2" id="KW-1185">Reference proteome</keyword>
<name>A0ACD0NXH5_9BASI</name>
<protein>
    <submittedName>
        <fullName evidence="1">Alcohol oxidase</fullName>
    </submittedName>
</protein>
<sequence>MGLFTASPLLSNPASFATASEVAPISAQQAFSGTKTYDYIVIGGGTAGCVLASRLSENPKVSVLVVEAGGTNNVLEAQAPLTFGKLFKTDKDWNYETTPQRNVDSRKQFWPRGKLLGGCSSINAMMYHHCSPSDYDEWAKVYGCEGWSYKEMQKYFKKAEQFTPRKGRVPVDLKNRGSNGMWKTGHSYISEIGGKGFVGGCQEVGIPFTPDVNTPAGTEGVTHFMTFIDPNGRRSSAATAYLTPEVQKRPNLKIGVEVMVTRVIFDRTGSKPRAIAIELEKEKGGQRFYASAKTQIIVSGGSVNTPQTLMLSGIGPKATLSKYGIETIVDSPNVGENLKDHFCTTTILCKAKPSHTLDYLTSDLKAMPALARWMVTGGGPLTNNIGECAAFFRSTDTRLPVVHKLTKEENKPKHYGSDERAPDIELIGTPIAYIDHGATTAKPGEGIFSIVPIGLRPKSTGQVTISSADPWDKAVIDPRYWTDPEDNDRKVLIAGLRVCIKVAQSEALKPYLEDVPKSNDINNEWWPWCADADKITDDQLIAWMPKKSFTLYHPVATARMGTSIENGVVDLDLNVYGVDGLTVCDASIFPEQISGHPTACVIAVAEKCSEILANKASSSSSSSSDANVSNQAHL</sequence>
<dbReference type="Proteomes" id="UP000245626">
    <property type="component" value="Unassembled WGS sequence"/>
</dbReference>
<gene>
    <name evidence="1" type="ORF">IE53DRAFT_387135</name>
</gene>
<accession>A0ACD0NXH5</accession>